<keyword evidence="4" id="KW-1185">Reference proteome</keyword>
<feature type="chain" id="PRO_5011758627" evidence="2">
    <location>
        <begin position="23"/>
        <end position="219"/>
    </location>
</feature>
<keyword evidence="1" id="KW-0472">Membrane</keyword>
<protein>
    <submittedName>
        <fullName evidence="3">VPLPA-CTERM protein sorting domain-containing protein</fullName>
    </submittedName>
</protein>
<feature type="signal peptide" evidence="2">
    <location>
        <begin position="1"/>
        <end position="22"/>
    </location>
</feature>
<evidence type="ECO:0000313" key="4">
    <source>
        <dbReference type="Proteomes" id="UP000199340"/>
    </source>
</evidence>
<sequence>MHIHRSDIAMRLKPLIMGLAFAAGPGQASTLFQVDGDRSSTAPIGSGAPDKGAAQTFEVAQTIENVGFAVDLTCFSCEGELWLISGRMSPTATIFQQVASASYSGWSGAQSALSGLTLVPDTYTLILTMTTGNGGWQGTTAPTITGNVIAAESGYSVLSSIDPNFVPWSSTRPVSGATLKFTVTGNVVGGTIPLPASLPLLFAAIAGLGLVRRGRVRAA</sequence>
<dbReference type="AlphaFoldDB" id="A0A1G8GH86"/>
<keyword evidence="1" id="KW-0812">Transmembrane</keyword>
<name>A0A1G8GH86_9RHOB</name>
<keyword evidence="1" id="KW-1133">Transmembrane helix</keyword>
<evidence type="ECO:0000256" key="2">
    <source>
        <dbReference type="SAM" id="SignalP"/>
    </source>
</evidence>
<dbReference type="Proteomes" id="UP000199340">
    <property type="component" value="Unassembled WGS sequence"/>
</dbReference>
<feature type="transmembrane region" description="Helical" evidence="1">
    <location>
        <begin position="192"/>
        <end position="211"/>
    </location>
</feature>
<dbReference type="OrthoDB" id="9830316at2"/>
<gene>
    <name evidence="3" type="ORF">SAMN05421850_10183</name>
</gene>
<organism evidence="3 4">
    <name type="scientific">Lutimaribacter saemankumensis</name>
    <dbReference type="NCBI Taxonomy" id="490829"/>
    <lineage>
        <taxon>Bacteria</taxon>
        <taxon>Pseudomonadati</taxon>
        <taxon>Pseudomonadota</taxon>
        <taxon>Alphaproteobacteria</taxon>
        <taxon>Rhodobacterales</taxon>
        <taxon>Roseobacteraceae</taxon>
        <taxon>Lutimaribacter</taxon>
    </lineage>
</organism>
<proteinExistence type="predicted"/>
<evidence type="ECO:0000313" key="3">
    <source>
        <dbReference type="EMBL" id="SDH93696.1"/>
    </source>
</evidence>
<dbReference type="NCBIfam" id="TIGR03370">
    <property type="entry name" value="VPLPA-CTERM"/>
    <property type="match status" value="1"/>
</dbReference>
<reference evidence="3 4" key="1">
    <citation type="submission" date="2016-10" db="EMBL/GenBank/DDBJ databases">
        <authorList>
            <person name="de Groot N.N."/>
        </authorList>
    </citation>
    <scope>NUCLEOTIDE SEQUENCE [LARGE SCALE GENOMIC DNA]</scope>
    <source>
        <strain evidence="3 4">DSM 28010</strain>
    </source>
</reference>
<dbReference type="EMBL" id="FNEB01000001">
    <property type="protein sequence ID" value="SDH93696.1"/>
    <property type="molecule type" value="Genomic_DNA"/>
</dbReference>
<dbReference type="STRING" id="490829.SAMN05421850_10183"/>
<evidence type="ECO:0000256" key="1">
    <source>
        <dbReference type="SAM" id="Phobius"/>
    </source>
</evidence>
<accession>A0A1G8GH86</accession>
<keyword evidence="2" id="KW-0732">Signal</keyword>
<dbReference type="RefSeq" id="WP_139170447.1">
    <property type="nucleotide sequence ID" value="NZ_FNEB01000001.1"/>
</dbReference>
<dbReference type="InterPro" id="IPR022472">
    <property type="entry name" value="VPLPA-CTERM"/>
</dbReference>